<feature type="signal peptide" evidence="10">
    <location>
        <begin position="1"/>
        <end position="17"/>
    </location>
</feature>
<dbReference type="GO" id="GO:0016705">
    <property type="term" value="F:oxidoreductase activity, acting on paired donors, with incorporation or reduction of molecular oxygen"/>
    <property type="evidence" value="ECO:0007669"/>
    <property type="project" value="InterPro"/>
</dbReference>
<keyword evidence="6 8" id="KW-0408">Iron</keyword>
<dbReference type="PANTHER" id="PTHR24291">
    <property type="entry name" value="CYTOCHROME P450 FAMILY 4"/>
    <property type="match status" value="1"/>
</dbReference>
<dbReference type="InterPro" id="IPR002401">
    <property type="entry name" value="Cyt_P450_E_grp-I"/>
</dbReference>
<keyword evidence="4 8" id="KW-0479">Metal-binding</keyword>
<dbReference type="GO" id="GO:0004497">
    <property type="term" value="F:monooxygenase activity"/>
    <property type="evidence" value="ECO:0007669"/>
    <property type="project" value="UniProtKB-KW"/>
</dbReference>
<keyword evidence="7 9" id="KW-0503">Monooxygenase</keyword>
<evidence type="ECO:0000256" key="10">
    <source>
        <dbReference type="SAM" id="SignalP"/>
    </source>
</evidence>
<feature type="chain" id="PRO_5044560544" description="Cytochrome P450" evidence="10">
    <location>
        <begin position="18"/>
        <end position="525"/>
    </location>
</feature>
<evidence type="ECO:0008006" key="12">
    <source>
        <dbReference type="Google" id="ProtNLM"/>
    </source>
</evidence>
<dbReference type="Pfam" id="PF00067">
    <property type="entry name" value="p450"/>
    <property type="match status" value="1"/>
</dbReference>
<accession>A0A1I8MLW0</accession>
<evidence type="ECO:0000313" key="11">
    <source>
        <dbReference type="EnsemblMetazoa" id="MDOA006311-PA"/>
    </source>
</evidence>
<dbReference type="InterPro" id="IPR017972">
    <property type="entry name" value="Cyt_P450_CS"/>
</dbReference>
<dbReference type="Gene3D" id="1.10.630.10">
    <property type="entry name" value="Cytochrome P450"/>
    <property type="match status" value="1"/>
</dbReference>
<dbReference type="OrthoDB" id="1470350at2759"/>
<comment type="similarity">
    <text evidence="2 9">Belongs to the cytochrome P450 family.</text>
</comment>
<sequence length="525" mass="61432">MLLLLLILIPVLWIVYKEQFYARKRRKIAHTQGPKMLPFIGNAHQLGKTPHDILNFMFDNLYKYNHHNFRVWIGYYLNIFVTEPQDVEFILSSSSLIKKSDIYEMTFDWLGDGLLTGSGPKWHKHRKIITPAFHFKILQDFHEVMNKNSNKFMDKLREASKGDNIFDFQNMVNYFTLDVICDTAMGVSINAMDNPHTEFAKAVEYICANINMRAFHPLKRSKLTYQFFPEYQDYCKAVKTLKDFTFDVIEKRIKLHQAQEENKPLDNGHDEFTKPRRAFLDTLLSARVDNRPFTTQELYEEVSTFIFAGHDTTSSAISFVVYLLSRHLAVQAKVYEEQQRIMGDHMKRDATFQEIADMKYLDMVVKETLRLYPSVPMVGRHTEKEYNMNGKLIPEDTSLNIFIMSLGYNEHNFPDPYRFDPERFADGAEAHKPFELVPFSAGLRNCIGQKFAQLEIKTVISKIIRNFQILPAIDELASQDGYVSNILGPLREEQRPKLHKYEPKLEMVLTLKSENGIMVRMRERN</sequence>
<dbReference type="RefSeq" id="XP_005186325.3">
    <property type="nucleotide sequence ID" value="XM_005186268.4"/>
</dbReference>
<keyword evidence="5 9" id="KW-0560">Oxidoreductase</keyword>
<evidence type="ECO:0000256" key="7">
    <source>
        <dbReference type="ARBA" id="ARBA00023033"/>
    </source>
</evidence>
<keyword evidence="10" id="KW-0732">Signal</keyword>
<dbReference type="PROSITE" id="PS00086">
    <property type="entry name" value="CYTOCHROME_P450"/>
    <property type="match status" value="1"/>
</dbReference>
<dbReference type="InterPro" id="IPR001128">
    <property type="entry name" value="Cyt_P450"/>
</dbReference>
<evidence type="ECO:0000256" key="4">
    <source>
        <dbReference type="ARBA" id="ARBA00022723"/>
    </source>
</evidence>
<dbReference type="InterPro" id="IPR050196">
    <property type="entry name" value="Cytochrome_P450_Monoox"/>
</dbReference>
<dbReference type="SUPFAM" id="SSF48264">
    <property type="entry name" value="Cytochrome P450"/>
    <property type="match status" value="1"/>
</dbReference>
<dbReference type="AlphaFoldDB" id="A0A1I8MLW0"/>
<evidence type="ECO:0000256" key="5">
    <source>
        <dbReference type="ARBA" id="ARBA00023002"/>
    </source>
</evidence>
<dbReference type="PANTHER" id="PTHR24291:SF203">
    <property type="entry name" value="CYTOCHROME P450 4D1-RELATED"/>
    <property type="match status" value="1"/>
</dbReference>
<comment type="cofactor">
    <cofactor evidence="1 8">
        <name>heme</name>
        <dbReference type="ChEBI" id="CHEBI:30413"/>
    </cofactor>
</comment>
<proteinExistence type="inferred from homology"/>
<dbReference type="VEuPathDB" id="VectorBase:MDOMA2_002767"/>
<evidence type="ECO:0000256" key="3">
    <source>
        <dbReference type="ARBA" id="ARBA00022617"/>
    </source>
</evidence>
<feature type="binding site" description="axial binding residue" evidence="8">
    <location>
        <position position="446"/>
    </location>
    <ligand>
        <name>heme</name>
        <dbReference type="ChEBI" id="CHEBI:30413"/>
    </ligand>
    <ligandPart>
        <name>Fe</name>
        <dbReference type="ChEBI" id="CHEBI:18248"/>
    </ligandPart>
</feature>
<evidence type="ECO:0000256" key="1">
    <source>
        <dbReference type="ARBA" id="ARBA00001971"/>
    </source>
</evidence>
<dbReference type="PRINTS" id="PR00385">
    <property type="entry name" value="P450"/>
</dbReference>
<name>A0A1I8MLW0_MUSDO</name>
<evidence type="ECO:0000256" key="2">
    <source>
        <dbReference type="ARBA" id="ARBA00010617"/>
    </source>
</evidence>
<dbReference type="EnsemblMetazoa" id="MDOA006311-RA">
    <property type="protein sequence ID" value="MDOA006311-PA"/>
    <property type="gene ID" value="MDOA006311"/>
</dbReference>
<gene>
    <name evidence="11" type="primary">101896081</name>
</gene>
<dbReference type="CDD" id="cd20628">
    <property type="entry name" value="CYP4"/>
    <property type="match status" value="1"/>
</dbReference>
<dbReference type="GO" id="GO:0020037">
    <property type="term" value="F:heme binding"/>
    <property type="evidence" value="ECO:0007669"/>
    <property type="project" value="InterPro"/>
</dbReference>
<dbReference type="KEGG" id="mde:101896081"/>
<evidence type="ECO:0000256" key="8">
    <source>
        <dbReference type="PIRSR" id="PIRSR602401-1"/>
    </source>
</evidence>
<dbReference type="InterPro" id="IPR036396">
    <property type="entry name" value="Cyt_P450_sf"/>
</dbReference>
<dbReference type="VEuPathDB" id="VectorBase:MDOA006311"/>
<protein>
    <recommendedName>
        <fullName evidence="12">Cytochrome P450</fullName>
    </recommendedName>
</protein>
<dbReference type="PRINTS" id="PR00463">
    <property type="entry name" value="EP450I"/>
</dbReference>
<dbReference type="GO" id="GO:0005506">
    <property type="term" value="F:iron ion binding"/>
    <property type="evidence" value="ECO:0007669"/>
    <property type="project" value="InterPro"/>
</dbReference>
<organism evidence="11">
    <name type="scientific">Musca domestica</name>
    <name type="common">House fly</name>
    <dbReference type="NCBI Taxonomy" id="7370"/>
    <lineage>
        <taxon>Eukaryota</taxon>
        <taxon>Metazoa</taxon>
        <taxon>Ecdysozoa</taxon>
        <taxon>Arthropoda</taxon>
        <taxon>Hexapoda</taxon>
        <taxon>Insecta</taxon>
        <taxon>Pterygota</taxon>
        <taxon>Neoptera</taxon>
        <taxon>Endopterygota</taxon>
        <taxon>Diptera</taxon>
        <taxon>Brachycera</taxon>
        <taxon>Muscomorpha</taxon>
        <taxon>Muscoidea</taxon>
        <taxon>Muscidae</taxon>
        <taxon>Musca</taxon>
    </lineage>
</organism>
<reference evidence="11" key="1">
    <citation type="submission" date="2020-05" db="UniProtKB">
        <authorList>
            <consortium name="EnsemblMetazoa"/>
        </authorList>
    </citation>
    <scope>IDENTIFICATION</scope>
    <source>
        <strain evidence="11">Aabys</strain>
    </source>
</reference>
<evidence type="ECO:0000256" key="6">
    <source>
        <dbReference type="ARBA" id="ARBA00023004"/>
    </source>
</evidence>
<dbReference type="eggNOG" id="KOG0157">
    <property type="taxonomic scope" value="Eukaryota"/>
</dbReference>
<evidence type="ECO:0000256" key="9">
    <source>
        <dbReference type="RuleBase" id="RU000461"/>
    </source>
</evidence>
<keyword evidence="3 8" id="KW-0349">Heme</keyword>